<dbReference type="AlphaFoldDB" id="A0A8I2YIU8"/>
<keyword evidence="5" id="KW-1185">Reference proteome</keyword>
<dbReference type="Pfam" id="PF18142">
    <property type="entry name" value="SLATT_fungal"/>
    <property type="match status" value="1"/>
</dbReference>
<reference evidence="4" key="1">
    <citation type="submission" date="2021-03" db="EMBL/GenBank/DDBJ databases">
        <title>Evolutionary innovations through gain and loss of genes in the ectomycorrhizal Boletales.</title>
        <authorList>
            <person name="Wu G."/>
            <person name="Miyauchi S."/>
            <person name="Morin E."/>
            <person name="Yang Z.-L."/>
            <person name="Xu J."/>
            <person name="Martin F.M."/>
        </authorList>
    </citation>
    <scope>NUCLEOTIDE SEQUENCE</scope>
    <source>
        <strain evidence="4">BR01</strain>
    </source>
</reference>
<evidence type="ECO:0000313" key="5">
    <source>
        <dbReference type="Proteomes" id="UP000683000"/>
    </source>
</evidence>
<accession>A0A8I2YIU8</accession>
<protein>
    <recommendedName>
        <fullName evidence="3">SMODS and SLOG-associating 2TM effector domain-containing protein</fullName>
    </recommendedName>
</protein>
<keyword evidence="2" id="KW-1133">Transmembrane helix</keyword>
<name>A0A8I2YIU8_9AGAM</name>
<dbReference type="OrthoDB" id="3245801at2759"/>
<feature type="compositionally biased region" description="Polar residues" evidence="1">
    <location>
        <begin position="48"/>
        <end position="70"/>
    </location>
</feature>
<keyword evidence="2" id="KW-0472">Membrane</keyword>
<dbReference type="NCBIfam" id="NF033635">
    <property type="entry name" value="SLATT_fungal"/>
    <property type="match status" value="1"/>
</dbReference>
<organism evidence="4 5">
    <name type="scientific">Boletus reticuloceps</name>
    <dbReference type="NCBI Taxonomy" id="495285"/>
    <lineage>
        <taxon>Eukaryota</taxon>
        <taxon>Fungi</taxon>
        <taxon>Dikarya</taxon>
        <taxon>Basidiomycota</taxon>
        <taxon>Agaricomycotina</taxon>
        <taxon>Agaricomycetes</taxon>
        <taxon>Agaricomycetidae</taxon>
        <taxon>Boletales</taxon>
        <taxon>Boletineae</taxon>
        <taxon>Boletaceae</taxon>
        <taxon>Boletoideae</taxon>
        <taxon>Boletus</taxon>
    </lineage>
</organism>
<evidence type="ECO:0000256" key="1">
    <source>
        <dbReference type="SAM" id="MobiDB-lite"/>
    </source>
</evidence>
<feature type="transmembrane region" description="Helical" evidence="2">
    <location>
        <begin position="161"/>
        <end position="184"/>
    </location>
</feature>
<dbReference type="InterPro" id="IPR041622">
    <property type="entry name" value="SLATT_fungi"/>
</dbReference>
<dbReference type="EMBL" id="JAGFBS010000027">
    <property type="protein sequence ID" value="KAG6372582.1"/>
    <property type="molecule type" value="Genomic_DNA"/>
</dbReference>
<feature type="compositionally biased region" description="Basic and acidic residues" evidence="1">
    <location>
        <begin position="16"/>
        <end position="26"/>
    </location>
</feature>
<feature type="domain" description="SMODS and SLOG-associating 2TM effector" evidence="3">
    <location>
        <begin position="145"/>
        <end position="270"/>
    </location>
</feature>
<proteinExistence type="predicted"/>
<dbReference type="Proteomes" id="UP000683000">
    <property type="component" value="Unassembled WGS sequence"/>
</dbReference>
<feature type="compositionally biased region" description="Polar residues" evidence="1">
    <location>
        <begin position="94"/>
        <end position="106"/>
    </location>
</feature>
<keyword evidence="2" id="KW-0812">Transmembrane</keyword>
<gene>
    <name evidence="4" type="ORF">JVT61DRAFT_7695</name>
</gene>
<feature type="region of interest" description="Disordered" evidence="1">
    <location>
        <begin position="1"/>
        <end position="118"/>
    </location>
</feature>
<sequence length="289" mass="31581">MDHEQTAQASAAQSRTIEDTAVHPEHIQIISPGSRESNSGTAEHDTRPSSTQNLIPPSNVHTVQPRSQDNPYPDFERVTSPPRSRDGHVFLSSGRRQTLTSRQSNAGLPAPPQNATPGIDWIVPVEKGNGRRTLGERLQPTIENAMKERDKYAQKSLWTGYALNIAIGLQVFLGALTTGLAAALPIGKQAQVSTSILGGLSTLAASYLARARGSGEPELSITRVKDIEQFLRECRAFQLDHAHEYGGHENLHLEDRLVILRRRFEELLGNANGERRLSPVGITSTQAVP</sequence>
<comment type="caution">
    <text evidence="4">The sequence shown here is derived from an EMBL/GenBank/DDBJ whole genome shotgun (WGS) entry which is preliminary data.</text>
</comment>
<evidence type="ECO:0000259" key="3">
    <source>
        <dbReference type="Pfam" id="PF18142"/>
    </source>
</evidence>
<evidence type="ECO:0000313" key="4">
    <source>
        <dbReference type="EMBL" id="KAG6372582.1"/>
    </source>
</evidence>
<evidence type="ECO:0000256" key="2">
    <source>
        <dbReference type="SAM" id="Phobius"/>
    </source>
</evidence>